<feature type="region of interest" description="Disordered" evidence="1">
    <location>
        <begin position="35"/>
        <end position="81"/>
    </location>
</feature>
<protein>
    <recommendedName>
        <fullName evidence="4">DUF1540 domain-containing protein</fullName>
    </recommendedName>
</protein>
<evidence type="ECO:0008006" key="4">
    <source>
        <dbReference type="Google" id="ProtNLM"/>
    </source>
</evidence>
<evidence type="ECO:0000256" key="1">
    <source>
        <dbReference type="SAM" id="MobiDB-lite"/>
    </source>
</evidence>
<accession>A0A0S7BKY7</accession>
<dbReference type="EMBL" id="DF967972">
    <property type="protein sequence ID" value="GAP14866.1"/>
    <property type="molecule type" value="Genomic_DNA"/>
</dbReference>
<sequence>MPKIRCHYIDCAFLDEGYCSAALVELDPDAGCKTYSPTAETVDENEWEEEEDEETEEWEELEDEDEEDETWIDDEEETNYQ</sequence>
<reference evidence="2" key="1">
    <citation type="submission" date="2015-07" db="EMBL/GenBank/DDBJ databases">
        <title>Draft Genome Sequences of Anaerolinea thermolimosa IMO-1, Bellilinea caldifistulae GOMI-1, Leptolinea tardivitalis YMTK-2, Levilinea saccharolytica KIBI-1,Longilinea arvoryzae KOME-1, Previously Described as Members of the Anaerolineaceae (Chloroflexi).</title>
        <authorList>
            <person name="Sekiguchi Y."/>
            <person name="Ohashi A."/>
            <person name="Matsuura N."/>
            <person name="Tourlousse M.D."/>
        </authorList>
    </citation>
    <scope>NUCLEOTIDE SEQUENCE [LARGE SCALE GENOMIC DNA]</scope>
    <source>
        <strain evidence="2">KOME-1</strain>
    </source>
</reference>
<dbReference type="AlphaFoldDB" id="A0A0S7BKY7"/>
<dbReference type="Proteomes" id="UP000055060">
    <property type="component" value="Unassembled WGS sequence"/>
</dbReference>
<keyword evidence="3" id="KW-1185">Reference proteome</keyword>
<proteinExistence type="predicted"/>
<feature type="compositionally biased region" description="Acidic residues" evidence="1">
    <location>
        <begin position="41"/>
        <end position="81"/>
    </location>
</feature>
<evidence type="ECO:0000313" key="3">
    <source>
        <dbReference type="Proteomes" id="UP000055060"/>
    </source>
</evidence>
<organism evidence="2">
    <name type="scientific">Longilinea arvoryzae</name>
    <dbReference type="NCBI Taxonomy" id="360412"/>
    <lineage>
        <taxon>Bacteria</taxon>
        <taxon>Bacillati</taxon>
        <taxon>Chloroflexota</taxon>
        <taxon>Anaerolineae</taxon>
        <taxon>Anaerolineales</taxon>
        <taxon>Anaerolineaceae</taxon>
        <taxon>Longilinea</taxon>
    </lineage>
</organism>
<name>A0A0S7BKY7_9CHLR</name>
<dbReference type="RefSeq" id="WP_075074091.1">
    <property type="nucleotide sequence ID" value="NZ_DF967972.1"/>
</dbReference>
<dbReference type="STRING" id="360412.LARV_02643"/>
<evidence type="ECO:0000313" key="2">
    <source>
        <dbReference type="EMBL" id="GAP14866.1"/>
    </source>
</evidence>
<gene>
    <name evidence="2" type="ORF">LARV_02643</name>
</gene>